<keyword evidence="1" id="KW-0808">Transferase</keyword>
<dbReference type="InterPro" id="IPR050179">
    <property type="entry name" value="Trans_hexapeptide_repeat"/>
</dbReference>
<dbReference type="PANTHER" id="PTHR43300">
    <property type="entry name" value="ACETYLTRANSFERASE"/>
    <property type="match status" value="1"/>
</dbReference>
<gene>
    <name evidence="1" type="ORF">CLOHYLEM_05544</name>
</gene>
<dbReference type="AlphaFoldDB" id="C0C0E9"/>
<dbReference type="PANTHER" id="PTHR43300:SF11">
    <property type="entry name" value="ACETYLTRANSFERASE RV3034C-RELATED"/>
    <property type="match status" value="1"/>
</dbReference>
<accession>C0C0E9</accession>
<protein>
    <submittedName>
        <fullName evidence="1">Bacterial transferase hexapeptide repeat protein</fullName>
    </submittedName>
</protein>
<evidence type="ECO:0000313" key="2">
    <source>
        <dbReference type="Proteomes" id="UP000004893"/>
    </source>
</evidence>
<dbReference type="InterPro" id="IPR001451">
    <property type="entry name" value="Hexapep"/>
</dbReference>
<dbReference type="SUPFAM" id="SSF51161">
    <property type="entry name" value="Trimeric LpxA-like enzymes"/>
    <property type="match status" value="1"/>
</dbReference>
<name>C0C0E9_9FIRM</name>
<dbReference type="GO" id="GO:0016740">
    <property type="term" value="F:transferase activity"/>
    <property type="evidence" value="ECO:0007669"/>
    <property type="project" value="UniProtKB-KW"/>
</dbReference>
<proteinExistence type="predicted"/>
<dbReference type="InterPro" id="IPR011004">
    <property type="entry name" value="Trimer_LpxA-like_sf"/>
</dbReference>
<sequence>MQKFKRIYYYIKLFFLRDGYKRAEYLKKKSIFYKMGRHCYFWPVRFGTEPWLIAMGDNVHVATGVSFVNHDITSFMFEWQENREYTVRLGCIEIGNNVFIGCNATILYDTVIGDNVIVAAGSVVTGNIPDGTVVGGVPAKVIGDYESYKEKITNYTKCVPWKGDEKNQKLQQEWFWKRHRG</sequence>
<dbReference type="Pfam" id="PF00132">
    <property type="entry name" value="Hexapep"/>
    <property type="match status" value="1"/>
</dbReference>
<dbReference type="eggNOG" id="COG0110">
    <property type="taxonomic scope" value="Bacteria"/>
</dbReference>
<dbReference type="HOGENOM" id="CLU_051638_12_1_9"/>
<keyword evidence="2" id="KW-1185">Reference proteome</keyword>
<dbReference type="RefSeq" id="WP_006442888.1">
    <property type="nucleotide sequence ID" value="NZ_GG657759.1"/>
</dbReference>
<dbReference type="Gene3D" id="2.160.10.10">
    <property type="entry name" value="Hexapeptide repeat proteins"/>
    <property type="match status" value="1"/>
</dbReference>
<evidence type="ECO:0000313" key="1">
    <source>
        <dbReference type="EMBL" id="EEG74286.1"/>
    </source>
</evidence>
<reference evidence="1" key="1">
    <citation type="submission" date="2009-02" db="EMBL/GenBank/DDBJ databases">
        <authorList>
            <person name="Fulton L."/>
            <person name="Clifton S."/>
            <person name="Fulton B."/>
            <person name="Xu J."/>
            <person name="Minx P."/>
            <person name="Pepin K.H."/>
            <person name="Johnson M."/>
            <person name="Bhonagiri V."/>
            <person name="Nash W.E."/>
            <person name="Mardis E.R."/>
            <person name="Wilson R.K."/>
        </authorList>
    </citation>
    <scope>NUCLEOTIDE SEQUENCE [LARGE SCALE GENOMIC DNA]</scope>
    <source>
        <strain evidence="1">DSM 15053</strain>
    </source>
</reference>
<reference evidence="1" key="2">
    <citation type="submission" date="2013-06" db="EMBL/GenBank/DDBJ databases">
        <title>Draft genome sequence of Clostridium hylemonae (DSM 15053).</title>
        <authorList>
            <person name="Sudarsanam P."/>
            <person name="Ley R."/>
            <person name="Guruge J."/>
            <person name="Turnbaugh P.J."/>
            <person name="Mahowald M."/>
            <person name="Liep D."/>
            <person name="Gordon J."/>
        </authorList>
    </citation>
    <scope>NUCLEOTIDE SEQUENCE</scope>
    <source>
        <strain evidence="1">DSM 15053</strain>
    </source>
</reference>
<dbReference type="CDD" id="cd04647">
    <property type="entry name" value="LbH_MAT_like"/>
    <property type="match status" value="1"/>
</dbReference>
<dbReference type="EMBL" id="ABYI02000020">
    <property type="protein sequence ID" value="EEG74286.1"/>
    <property type="molecule type" value="Genomic_DNA"/>
</dbReference>
<comment type="caution">
    <text evidence="1">The sequence shown here is derived from an EMBL/GenBank/DDBJ whole genome shotgun (WGS) entry which is preliminary data.</text>
</comment>
<organism evidence="1 2">
    <name type="scientific">[Clostridium] hylemonae DSM 15053</name>
    <dbReference type="NCBI Taxonomy" id="553973"/>
    <lineage>
        <taxon>Bacteria</taxon>
        <taxon>Bacillati</taxon>
        <taxon>Bacillota</taxon>
        <taxon>Clostridia</taxon>
        <taxon>Lachnospirales</taxon>
        <taxon>Lachnospiraceae</taxon>
    </lineage>
</organism>
<dbReference type="STRING" id="553973.CLOHYLEM_05544"/>
<dbReference type="Proteomes" id="UP000004893">
    <property type="component" value="Unassembled WGS sequence"/>
</dbReference>